<dbReference type="PANTHER" id="PTHR11761:SF8">
    <property type="entry name" value="LARGE RIBOSOMAL SUBUNIT PROTEIN UL14"/>
    <property type="match status" value="1"/>
</dbReference>
<dbReference type="STRING" id="1805483.A0A177EHM2"/>
<dbReference type="CDD" id="cd00337">
    <property type="entry name" value="Ribosomal_uL14"/>
    <property type="match status" value="1"/>
</dbReference>
<dbReference type="SUPFAM" id="SSF50193">
    <property type="entry name" value="Ribosomal protein L14"/>
    <property type="match status" value="1"/>
</dbReference>
<dbReference type="GO" id="GO:0070180">
    <property type="term" value="F:large ribosomal subunit rRNA binding"/>
    <property type="evidence" value="ECO:0007669"/>
    <property type="project" value="TreeGrafter"/>
</dbReference>
<evidence type="ECO:0000256" key="1">
    <source>
        <dbReference type="ARBA" id="ARBA00010745"/>
    </source>
</evidence>
<dbReference type="GO" id="GO:0006412">
    <property type="term" value="P:translation"/>
    <property type="evidence" value="ECO:0007669"/>
    <property type="project" value="InterPro"/>
</dbReference>
<gene>
    <name evidence="7" type="ORF">NEDG_02200</name>
</gene>
<evidence type="ECO:0000256" key="3">
    <source>
        <dbReference type="ARBA" id="ARBA00023274"/>
    </source>
</evidence>
<dbReference type="Gene3D" id="2.40.150.20">
    <property type="entry name" value="Ribosomal protein L14"/>
    <property type="match status" value="1"/>
</dbReference>
<dbReference type="PANTHER" id="PTHR11761">
    <property type="entry name" value="50S/60S RIBOSOMAL PROTEIN L14/L23"/>
    <property type="match status" value="1"/>
</dbReference>
<comment type="caution">
    <text evidence="7">The sequence shown here is derived from an EMBL/GenBank/DDBJ whole genome shotgun (WGS) entry which is preliminary data.</text>
</comment>
<dbReference type="NCBIfam" id="NF006344">
    <property type="entry name" value="PRK08571.1"/>
    <property type="match status" value="1"/>
</dbReference>
<dbReference type="InterPro" id="IPR019972">
    <property type="entry name" value="Ribosomal_uL14_CS"/>
</dbReference>
<comment type="similarity">
    <text evidence="1 6">Belongs to the universal ribosomal protein uL14 family.</text>
</comment>
<dbReference type="GeneID" id="93648550"/>
<name>A0A177EHM2_9MICR</name>
<organism evidence="7 8">
    <name type="scientific">Nematocida displodere</name>
    <dbReference type="NCBI Taxonomy" id="1805483"/>
    <lineage>
        <taxon>Eukaryota</taxon>
        <taxon>Fungi</taxon>
        <taxon>Fungi incertae sedis</taxon>
        <taxon>Microsporidia</taxon>
        <taxon>Nematocida</taxon>
    </lineage>
</organism>
<dbReference type="GO" id="GO:0022625">
    <property type="term" value="C:cytosolic large ribosomal subunit"/>
    <property type="evidence" value="ECO:0007669"/>
    <property type="project" value="TreeGrafter"/>
</dbReference>
<dbReference type="SMART" id="SM01374">
    <property type="entry name" value="Ribosomal_L14"/>
    <property type="match status" value="1"/>
</dbReference>
<protein>
    <recommendedName>
        <fullName evidence="4">Large ribosomal subunit protein uL14</fullName>
    </recommendedName>
    <alternativeName>
        <fullName evidence="5">60S ribosomal protein L23</fullName>
    </alternativeName>
</protein>
<keyword evidence="2 6" id="KW-0689">Ribosomal protein</keyword>
<proteinExistence type="inferred from homology"/>
<dbReference type="AlphaFoldDB" id="A0A177EHM2"/>
<dbReference type="GO" id="GO:0003735">
    <property type="term" value="F:structural constituent of ribosome"/>
    <property type="evidence" value="ECO:0007669"/>
    <property type="project" value="InterPro"/>
</dbReference>
<evidence type="ECO:0000313" key="7">
    <source>
        <dbReference type="EMBL" id="OAG30971.1"/>
    </source>
</evidence>
<dbReference type="InterPro" id="IPR000218">
    <property type="entry name" value="Ribosomal_uL14"/>
</dbReference>
<dbReference type="VEuPathDB" id="MicrosporidiaDB:NEDG_02200"/>
<reference evidence="7 8" key="1">
    <citation type="submission" date="2016-02" db="EMBL/GenBank/DDBJ databases">
        <title>Discovery of a natural microsporidian pathogen with a broad tissue tropism in Caenorhabditis elegans.</title>
        <authorList>
            <person name="Luallen R.J."/>
            <person name="Reinke A.W."/>
            <person name="Tong L."/>
            <person name="Botts M.R."/>
            <person name="Felix M.-A."/>
            <person name="Troemel E.R."/>
        </authorList>
    </citation>
    <scope>NUCLEOTIDE SEQUENCE [LARGE SCALE GENOMIC DNA]</scope>
    <source>
        <strain evidence="7 8">JUm2807</strain>
    </source>
</reference>
<evidence type="ECO:0000313" key="8">
    <source>
        <dbReference type="Proteomes" id="UP000185944"/>
    </source>
</evidence>
<dbReference type="EMBL" id="LTDL01000023">
    <property type="protein sequence ID" value="OAG30971.1"/>
    <property type="molecule type" value="Genomic_DNA"/>
</dbReference>
<keyword evidence="3 6" id="KW-0687">Ribonucleoprotein</keyword>
<dbReference type="HAMAP" id="MF_01367">
    <property type="entry name" value="Ribosomal_uL14"/>
    <property type="match status" value="1"/>
</dbReference>
<dbReference type="Proteomes" id="UP000185944">
    <property type="component" value="Unassembled WGS sequence"/>
</dbReference>
<keyword evidence="8" id="KW-1185">Reference proteome</keyword>
<dbReference type="PROSITE" id="PS00049">
    <property type="entry name" value="RIBOSOMAL_L14"/>
    <property type="match status" value="1"/>
</dbReference>
<evidence type="ECO:0000256" key="2">
    <source>
        <dbReference type="ARBA" id="ARBA00022980"/>
    </source>
</evidence>
<evidence type="ECO:0000256" key="6">
    <source>
        <dbReference type="RuleBase" id="RU003949"/>
    </source>
</evidence>
<accession>A0A177EHM2</accession>
<evidence type="ECO:0000256" key="5">
    <source>
        <dbReference type="ARBA" id="ARBA00035326"/>
    </source>
</evidence>
<evidence type="ECO:0000256" key="4">
    <source>
        <dbReference type="ARBA" id="ARBA00035199"/>
    </source>
</evidence>
<dbReference type="OrthoDB" id="407959at2759"/>
<sequence length="143" mass="15366">MVGKNEKSGIRRIGARYRMTPGVQVGSVITCADNGGAKIIKIIAVKGPRTRLNRLPFASPGDIVITSVKKGKPEMRKKVVPAVVIRQRKSWRRKDGVFVSFADNAAVVITPKGELKGTAISGPVAKECAELWPKISSMAASIK</sequence>
<dbReference type="Pfam" id="PF00238">
    <property type="entry name" value="Ribosomal_L14"/>
    <property type="match status" value="1"/>
</dbReference>
<dbReference type="InterPro" id="IPR036853">
    <property type="entry name" value="Ribosomal_uL14_sf"/>
</dbReference>
<dbReference type="FunFam" id="2.40.150.20:FF:000007">
    <property type="entry name" value="50S ribosomal protein L14"/>
    <property type="match status" value="1"/>
</dbReference>
<dbReference type="RefSeq" id="XP_067544795.1">
    <property type="nucleotide sequence ID" value="XM_067689618.1"/>
</dbReference>